<keyword evidence="1" id="KW-0812">Transmembrane</keyword>
<evidence type="ECO:0000256" key="1">
    <source>
        <dbReference type="SAM" id="Phobius"/>
    </source>
</evidence>
<keyword evidence="1" id="KW-1133">Transmembrane helix</keyword>
<dbReference type="OrthoDB" id="8601734at2"/>
<sequence length="172" mass="19035">MFITLLVTACVAALVAGILLLVFKALGRRPPKVLIPAAIGLSILVFVTYSRYTWADLMVARLPDSVTVIERYRESAFYEPWTYLWPRVTHFAAIDRATLAAHQRAPGVYLVEMILVAEGNPTLSLPVVVDCVRHRRATLAPQTPLDPAMLIDALTWQEGRYPGGLFDAVCAE</sequence>
<dbReference type="AlphaFoldDB" id="A0A5M6I9G1"/>
<feature type="transmembrane region" description="Helical" evidence="1">
    <location>
        <begin position="6"/>
        <end position="26"/>
    </location>
</feature>
<keyword evidence="1" id="KW-0472">Membrane</keyword>
<organism evidence="2 3">
    <name type="scientific">Roseospira marina</name>
    <dbReference type="NCBI Taxonomy" id="140057"/>
    <lineage>
        <taxon>Bacteria</taxon>
        <taxon>Pseudomonadati</taxon>
        <taxon>Pseudomonadota</taxon>
        <taxon>Alphaproteobacteria</taxon>
        <taxon>Rhodospirillales</taxon>
        <taxon>Rhodospirillaceae</taxon>
        <taxon>Roseospira</taxon>
    </lineage>
</organism>
<protein>
    <submittedName>
        <fullName evidence="2">Uncharacterized protein</fullName>
    </submittedName>
</protein>
<name>A0A5M6I9G1_9PROT</name>
<feature type="transmembrane region" description="Helical" evidence="1">
    <location>
        <begin position="33"/>
        <end position="52"/>
    </location>
</feature>
<dbReference type="Proteomes" id="UP000324065">
    <property type="component" value="Unassembled WGS sequence"/>
</dbReference>
<accession>A0A5M6I9G1</accession>
<comment type="caution">
    <text evidence="2">The sequence shown here is derived from an EMBL/GenBank/DDBJ whole genome shotgun (WGS) entry which is preliminary data.</text>
</comment>
<evidence type="ECO:0000313" key="2">
    <source>
        <dbReference type="EMBL" id="KAA5604926.1"/>
    </source>
</evidence>
<dbReference type="RefSeq" id="WP_150063058.1">
    <property type="nucleotide sequence ID" value="NZ_JACHII010000012.1"/>
</dbReference>
<keyword evidence="3" id="KW-1185">Reference proteome</keyword>
<proteinExistence type="predicted"/>
<gene>
    <name evidence="2" type="ORF">F1188_14015</name>
</gene>
<dbReference type="EMBL" id="VWPJ01000013">
    <property type="protein sequence ID" value="KAA5604926.1"/>
    <property type="molecule type" value="Genomic_DNA"/>
</dbReference>
<evidence type="ECO:0000313" key="3">
    <source>
        <dbReference type="Proteomes" id="UP000324065"/>
    </source>
</evidence>
<reference evidence="2 3" key="1">
    <citation type="submission" date="2019-09" db="EMBL/GenBank/DDBJ databases">
        <title>Genome sequence of Roseospira marina, one of the more divergent members of the non-sulfur purple photosynthetic bacterial family, the Rhodospirillaceae.</title>
        <authorList>
            <person name="Meyer T."/>
            <person name="Kyndt J."/>
        </authorList>
    </citation>
    <scope>NUCLEOTIDE SEQUENCE [LARGE SCALE GENOMIC DNA]</scope>
    <source>
        <strain evidence="2 3">DSM 15113</strain>
    </source>
</reference>